<dbReference type="AlphaFoldDB" id="A0A933L2W4"/>
<comment type="caution">
    <text evidence="2">The sequence shown here is derived from an EMBL/GenBank/DDBJ whole genome shotgun (WGS) entry which is preliminary data.</text>
</comment>
<keyword evidence="1" id="KW-1133">Transmembrane helix</keyword>
<evidence type="ECO:0000313" key="3">
    <source>
        <dbReference type="Proteomes" id="UP000782610"/>
    </source>
</evidence>
<dbReference type="InterPro" id="IPR003425">
    <property type="entry name" value="CCB3/YggT"/>
</dbReference>
<dbReference type="Proteomes" id="UP000782610">
    <property type="component" value="Unassembled WGS sequence"/>
</dbReference>
<protein>
    <submittedName>
        <fullName evidence="2">YggT family protein</fullName>
    </submittedName>
</protein>
<proteinExistence type="predicted"/>
<feature type="transmembrane region" description="Helical" evidence="1">
    <location>
        <begin position="14"/>
        <end position="34"/>
    </location>
</feature>
<accession>A0A933L2W4</accession>
<keyword evidence="1" id="KW-0472">Membrane</keyword>
<dbReference type="GO" id="GO:0016020">
    <property type="term" value="C:membrane"/>
    <property type="evidence" value="ECO:0007669"/>
    <property type="project" value="InterPro"/>
</dbReference>
<reference evidence="2" key="1">
    <citation type="submission" date="2020-07" db="EMBL/GenBank/DDBJ databases">
        <title>Huge and variable diversity of episymbiotic CPR bacteria and DPANN archaea in groundwater ecosystems.</title>
        <authorList>
            <person name="He C.Y."/>
            <person name="Keren R."/>
            <person name="Whittaker M."/>
            <person name="Farag I.F."/>
            <person name="Doudna J."/>
            <person name="Cate J.H.D."/>
            <person name="Banfield J.F."/>
        </authorList>
    </citation>
    <scope>NUCLEOTIDE SEQUENCE</scope>
    <source>
        <strain evidence="2">NC_groundwater_1586_Pr3_B-0.1um_66_15</strain>
    </source>
</reference>
<organism evidence="2 3">
    <name type="scientific">Devosia nanyangense</name>
    <dbReference type="NCBI Taxonomy" id="1228055"/>
    <lineage>
        <taxon>Bacteria</taxon>
        <taxon>Pseudomonadati</taxon>
        <taxon>Pseudomonadota</taxon>
        <taxon>Alphaproteobacteria</taxon>
        <taxon>Hyphomicrobiales</taxon>
        <taxon>Devosiaceae</taxon>
        <taxon>Devosia</taxon>
    </lineage>
</organism>
<dbReference type="EMBL" id="JACRAF010000028">
    <property type="protein sequence ID" value="MBI4922107.1"/>
    <property type="molecule type" value="Genomic_DNA"/>
</dbReference>
<evidence type="ECO:0000256" key="1">
    <source>
        <dbReference type="SAM" id="Phobius"/>
    </source>
</evidence>
<name>A0A933L2W4_9HYPH</name>
<gene>
    <name evidence="2" type="ORF">HY834_10180</name>
</gene>
<sequence>MRVILEIILILLDIYWWIVLAMIVLSWLIAFNVINTRNQFVDMVWRTVNSLTEPVLRPIRRFMPKFSGIDVSPIILFILIYLVQRVIQLYIYPYVF</sequence>
<evidence type="ECO:0000313" key="2">
    <source>
        <dbReference type="EMBL" id="MBI4922107.1"/>
    </source>
</evidence>
<keyword evidence="1" id="KW-0812">Transmembrane</keyword>
<feature type="transmembrane region" description="Helical" evidence="1">
    <location>
        <begin position="66"/>
        <end position="87"/>
    </location>
</feature>
<dbReference type="Pfam" id="PF02325">
    <property type="entry name" value="CCB3_YggT"/>
    <property type="match status" value="1"/>
</dbReference>